<dbReference type="InterPro" id="IPR040223">
    <property type="entry name" value="PAR_bZIP"/>
</dbReference>
<dbReference type="SMART" id="SM00228">
    <property type="entry name" value="PDZ"/>
    <property type="match status" value="2"/>
</dbReference>
<name>A0A3N0XNE8_ANAGA</name>
<feature type="domain" description="PDZ" evidence="9">
    <location>
        <begin position="176"/>
        <end position="250"/>
    </location>
</feature>
<feature type="region of interest" description="Disordered" evidence="8">
    <location>
        <begin position="767"/>
        <end position="796"/>
    </location>
</feature>
<dbReference type="SUPFAM" id="SSF50156">
    <property type="entry name" value="PDZ domain-like"/>
    <property type="match status" value="2"/>
</dbReference>
<dbReference type="Pfam" id="PF07716">
    <property type="entry name" value="bZIP_2"/>
    <property type="match status" value="1"/>
</dbReference>
<evidence type="ECO:0000256" key="2">
    <source>
        <dbReference type="ARBA" id="ARBA00009208"/>
    </source>
</evidence>
<reference evidence="11 12" key="1">
    <citation type="submission" date="2018-10" db="EMBL/GenBank/DDBJ databases">
        <title>Genome assembly for a Yunnan-Guizhou Plateau 3E fish, Anabarilius grahami (Regan), and its evolutionary and genetic applications.</title>
        <authorList>
            <person name="Jiang W."/>
        </authorList>
    </citation>
    <scope>NUCLEOTIDE SEQUENCE [LARGE SCALE GENOMIC DNA]</scope>
    <source>
        <strain evidence="11">AG-KIZ</strain>
        <tissue evidence="11">Muscle</tissue>
    </source>
</reference>
<dbReference type="EMBL" id="RJVU01067793">
    <property type="protein sequence ID" value="ROI81900.1"/>
    <property type="molecule type" value="Genomic_DNA"/>
</dbReference>
<feature type="compositionally biased region" description="Low complexity" evidence="8">
    <location>
        <begin position="268"/>
        <end position="280"/>
    </location>
</feature>
<gene>
    <name evidence="11" type="ORF">DPX16_22135</name>
</gene>
<dbReference type="GO" id="GO:0000981">
    <property type="term" value="F:DNA-binding transcription factor activity, RNA polymerase II-specific"/>
    <property type="evidence" value="ECO:0007669"/>
    <property type="project" value="TreeGrafter"/>
</dbReference>
<feature type="domain" description="BZIP" evidence="10">
    <location>
        <begin position="901"/>
        <end position="964"/>
    </location>
</feature>
<accession>A0A3N0XNE8</accession>
<keyword evidence="5" id="KW-0804">Transcription</keyword>
<sequence>MGPHGINRAVERLDFTDCKKGLGVKIIGGYREQSGEEFGIFIKRVLPGGVAAQDGRLRAGDLILDVNNMNLGGVTNEKAVEVLRMASSSNHMSLLIVRDDASRREFAELMEKYGSSYSTSSGSDISVSTGKMTDTASSSSSSRSTSPLLLSPKDPNPLYTTACITSPSPQVCTDCMIQLICVAKGTGLGLVIRGGANRAEGPMVFVQEIMQGGDCQKDGRLKAGDQLISINKESLVGVTHEEAKSILTRTKLRPDPTVEIAFIRRRSSSGSSSGPHSPISLQPSCSTAPQLRPTGMGGATLPGGLIPKIANTPNSGSETLPSVELTKVRPATVKPILTPMSSTESACTTVANSDATAACNPSNTCRPSKPPSSIPSFELKPEKMEQALEVLGLKPTDSQVLTLRERLRLNPGGTVAYGDFERVTKELFNLPSKSDSEQEVARLTSDDLSESPSNPTPSLSDSDDLDEMERLRKDHIEALRELKRMQDKLAESESLNHKMLQELTKVKQETKSAMEESRSLRTRIHLAEAAQKQARGMEMDYEEVIHLLEAEIAEMKSQKAEQPGRGKDDLQDLRKRISVLECQLRKSETVKKDFETTTGKLLQFVEAVQGFLSENQSSLRGYSSPSDPKLATQSQTVASRGGKKPPWTASALAVEAKELTHAVRSILELDCLPYGWDEAFTVDGVKYYIKGGVASHGLLFCKATSRLIALATSYQGYGKEREKVKKLEEERNTPQSAFLGPTLWDKTLSYDGDSFLEYMDLEEFLSENGIPSSPAQHDQSLHQTQQQQQQQASMPQAPISVMDLSSRAITSIHTGMVPQNCLHSPGRPVLPPSRNTPSPIDPEAIQIPVSYEPDPADLALSSVPGQEVFDPRKCKFSEEELKPQPMIKKARKIFIPDDMKDDKYWARRRKNNMAAKRSRDARRLKENQIAIRAGFLEKENAALRQEVADIRKELGRCKNILTKYEARHGPL</sequence>
<evidence type="ECO:0000313" key="11">
    <source>
        <dbReference type="EMBL" id="ROI81900.1"/>
    </source>
</evidence>
<feature type="region of interest" description="Disordered" evidence="8">
    <location>
        <begin position="265"/>
        <end position="320"/>
    </location>
</feature>
<feature type="compositionally biased region" description="Low complexity" evidence="8">
    <location>
        <begin position="776"/>
        <end position="796"/>
    </location>
</feature>
<feature type="compositionally biased region" description="Low complexity" evidence="8">
    <location>
        <begin position="115"/>
        <end position="128"/>
    </location>
</feature>
<evidence type="ECO:0000256" key="6">
    <source>
        <dbReference type="ARBA" id="ARBA00023242"/>
    </source>
</evidence>
<dbReference type="CDD" id="cd14695">
    <property type="entry name" value="bZIP_HLF"/>
    <property type="match status" value="1"/>
</dbReference>
<evidence type="ECO:0000256" key="5">
    <source>
        <dbReference type="ARBA" id="ARBA00023163"/>
    </source>
</evidence>
<dbReference type="Gene3D" id="2.30.42.10">
    <property type="match status" value="2"/>
</dbReference>
<feature type="compositionally biased region" description="Polar residues" evidence="8">
    <location>
        <begin position="618"/>
        <end position="638"/>
    </location>
</feature>
<dbReference type="GO" id="GO:0000978">
    <property type="term" value="F:RNA polymerase II cis-regulatory region sequence-specific DNA binding"/>
    <property type="evidence" value="ECO:0007669"/>
    <property type="project" value="TreeGrafter"/>
</dbReference>
<feature type="compositionally biased region" description="Low complexity" evidence="8">
    <location>
        <begin position="137"/>
        <end position="151"/>
    </location>
</feature>
<dbReference type="PROSITE" id="PS50217">
    <property type="entry name" value="BZIP"/>
    <property type="match status" value="1"/>
</dbReference>
<dbReference type="InterPro" id="IPR036034">
    <property type="entry name" value="PDZ_sf"/>
</dbReference>
<evidence type="ECO:0000256" key="1">
    <source>
        <dbReference type="ARBA" id="ARBA00004123"/>
    </source>
</evidence>
<dbReference type="GO" id="GO:0005634">
    <property type="term" value="C:nucleus"/>
    <property type="evidence" value="ECO:0007669"/>
    <property type="project" value="UniProtKB-SubCell"/>
</dbReference>
<feature type="coiled-coil region" evidence="7">
    <location>
        <begin position="538"/>
        <end position="590"/>
    </location>
</feature>
<evidence type="ECO:0000259" key="10">
    <source>
        <dbReference type="PROSITE" id="PS50217"/>
    </source>
</evidence>
<evidence type="ECO:0000256" key="8">
    <source>
        <dbReference type="SAM" id="MobiDB-lite"/>
    </source>
</evidence>
<organism evidence="11 12">
    <name type="scientific">Anabarilius grahami</name>
    <name type="common">Kanglang fish</name>
    <name type="synonym">Barilius grahami</name>
    <dbReference type="NCBI Taxonomy" id="495550"/>
    <lineage>
        <taxon>Eukaryota</taxon>
        <taxon>Metazoa</taxon>
        <taxon>Chordata</taxon>
        <taxon>Craniata</taxon>
        <taxon>Vertebrata</taxon>
        <taxon>Euteleostomi</taxon>
        <taxon>Actinopterygii</taxon>
        <taxon>Neopterygii</taxon>
        <taxon>Teleostei</taxon>
        <taxon>Ostariophysi</taxon>
        <taxon>Cypriniformes</taxon>
        <taxon>Xenocyprididae</taxon>
        <taxon>Xenocypridinae</taxon>
        <taxon>Xenocypridinae incertae sedis</taxon>
        <taxon>Anabarilius</taxon>
    </lineage>
</organism>
<dbReference type="CDD" id="cd06698">
    <property type="entry name" value="PDZ1_hSTXBP4-PDZ2_GgSTXBP4-like"/>
    <property type="match status" value="1"/>
</dbReference>
<comment type="similarity">
    <text evidence="2">Belongs to the bZIP family. PAR subfamily.</text>
</comment>
<keyword evidence="7" id="KW-0175">Coiled coil</keyword>
<keyword evidence="4" id="KW-0238">DNA-binding</keyword>
<dbReference type="SMART" id="SM00338">
    <property type="entry name" value="BRLZ"/>
    <property type="match status" value="1"/>
</dbReference>
<feature type="compositionally biased region" description="Low complexity" evidence="8">
    <location>
        <begin position="451"/>
        <end position="460"/>
    </location>
</feature>
<evidence type="ECO:0000259" key="9">
    <source>
        <dbReference type="PROSITE" id="PS50106"/>
    </source>
</evidence>
<dbReference type="CDD" id="cd06692">
    <property type="entry name" value="PDZ1_GgSTXBP4-like"/>
    <property type="match status" value="1"/>
</dbReference>
<feature type="domain" description="PDZ" evidence="9">
    <location>
        <begin position="12"/>
        <end position="98"/>
    </location>
</feature>
<keyword evidence="6" id="KW-0539">Nucleus</keyword>
<evidence type="ECO:0000256" key="4">
    <source>
        <dbReference type="ARBA" id="ARBA00023125"/>
    </source>
</evidence>
<dbReference type="OrthoDB" id="6022242at2759"/>
<feature type="compositionally biased region" description="Polar residues" evidence="8">
    <location>
        <begin position="311"/>
        <end position="320"/>
    </location>
</feature>
<comment type="subcellular location">
    <subcellularLocation>
        <location evidence="1">Nucleus</location>
    </subcellularLocation>
</comment>
<keyword evidence="12" id="KW-1185">Reference proteome</keyword>
<feature type="region of interest" description="Disordered" evidence="8">
    <location>
        <begin position="618"/>
        <end position="644"/>
    </location>
</feature>
<dbReference type="InterPro" id="IPR004827">
    <property type="entry name" value="bZIP"/>
</dbReference>
<proteinExistence type="inferred from homology"/>
<dbReference type="Gene3D" id="1.20.5.170">
    <property type="match status" value="1"/>
</dbReference>
<dbReference type="PANTHER" id="PTHR11988">
    <property type="entry name" value="THYROTROPH EMBRYONIC FACTOR RELATED"/>
    <property type="match status" value="1"/>
</dbReference>
<dbReference type="PANTHER" id="PTHR11988:SF28">
    <property type="entry name" value="HEPATIC LEUKEMIA FACTOR"/>
    <property type="match status" value="1"/>
</dbReference>
<dbReference type="Proteomes" id="UP000281406">
    <property type="component" value="Unassembled WGS sequence"/>
</dbReference>
<dbReference type="InterPro" id="IPR001478">
    <property type="entry name" value="PDZ"/>
</dbReference>
<dbReference type="AlphaFoldDB" id="A0A3N0XNE8"/>
<feature type="region of interest" description="Disordered" evidence="8">
    <location>
        <begin position="431"/>
        <end position="466"/>
    </location>
</feature>
<dbReference type="FunFam" id="1.20.5.170:FF:000007">
    <property type="entry name" value="hepatic leukemia factor isoform X2"/>
    <property type="match status" value="1"/>
</dbReference>
<comment type="caution">
    <text evidence="11">The sequence shown here is derived from an EMBL/GenBank/DDBJ whole genome shotgun (WGS) entry which is preliminary data.</text>
</comment>
<evidence type="ECO:0000313" key="12">
    <source>
        <dbReference type="Proteomes" id="UP000281406"/>
    </source>
</evidence>
<keyword evidence="3" id="KW-0805">Transcription regulation</keyword>
<evidence type="ECO:0000256" key="3">
    <source>
        <dbReference type="ARBA" id="ARBA00023015"/>
    </source>
</evidence>
<evidence type="ECO:0000256" key="7">
    <source>
        <dbReference type="SAM" id="Coils"/>
    </source>
</evidence>
<dbReference type="PROSITE" id="PS50106">
    <property type="entry name" value="PDZ"/>
    <property type="match status" value="2"/>
</dbReference>
<dbReference type="InterPro" id="IPR046347">
    <property type="entry name" value="bZIP_sf"/>
</dbReference>
<protein>
    <submittedName>
        <fullName evidence="11">Syntaxin-binding protein 4</fullName>
    </submittedName>
</protein>
<feature type="region of interest" description="Disordered" evidence="8">
    <location>
        <begin position="115"/>
        <end position="153"/>
    </location>
</feature>
<dbReference type="SUPFAM" id="SSF57959">
    <property type="entry name" value="Leucine zipper domain"/>
    <property type="match status" value="1"/>
</dbReference>
<dbReference type="Pfam" id="PF00595">
    <property type="entry name" value="PDZ"/>
    <property type="match status" value="2"/>
</dbReference>